<organism evidence="1 2">
    <name type="scientific">Acorus calamus</name>
    <name type="common">Sweet flag</name>
    <dbReference type="NCBI Taxonomy" id="4465"/>
    <lineage>
        <taxon>Eukaryota</taxon>
        <taxon>Viridiplantae</taxon>
        <taxon>Streptophyta</taxon>
        <taxon>Embryophyta</taxon>
        <taxon>Tracheophyta</taxon>
        <taxon>Spermatophyta</taxon>
        <taxon>Magnoliopsida</taxon>
        <taxon>Liliopsida</taxon>
        <taxon>Acoraceae</taxon>
        <taxon>Acorus</taxon>
    </lineage>
</organism>
<sequence>MFEEQTQISLHGWAKGARKKIKDDHALLNVFVGKHKKNESSSDAQVQEMVAVSCWGANNAKQPVALEEIVTSPVCSSRLTHLTTDLQKRKYWQAVRDKHQPSMAWIKFLMDDQRGTWVFNLAR</sequence>
<reference evidence="1" key="2">
    <citation type="submission" date="2023-06" db="EMBL/GenBank/DDBJ databases">
        <authorList>
            <person name="Ma L."/>
            <person name="Liu K.-W."/>
            <person name="Li Z."/>
            <person name="Hsiao Y.-Y."/>
            <person name="Qi Y."/>
            <person name="Fu T."/>
            <person name="Tang G."/>
            <person name="Zhang D."/>
            <person name="Sun W.-H."/>
            <person name="Liu D.-K."/>
            <person name="Li Y."/>
            <person name="Chen G.-Z."/>
            <person name="Liu X.-D."/>
            <person name="Liao X.-Y."/>
            <person name="Jiang Y.-T."/>
            <person name="Yu X."/>
            <person name="Hao Y."/>
            <person name="Huang J."/>
            <person name="Zhao X.-W."/>
            <person name="Ke S."/>
            <person name="Chen Y.-Y."/>
            <person name="Wu W.-L."/>
            <person name="Hsu J.-L."/>
            <person name="Lin Y.-F."/>
            <person name="Huang M.-D."/>
            <person name="Li C.-Y."/>
            <person name="Huang L."/>
            <person name="Wang Z.-W."/>
            <person name="Zhao X."/>
            <person name="Zhong W.-Y."/>
            <person name="Peng D.-H."/>
            <person name="Ahmad S."/>
            <person name="Lan S."/>
            <person name="Zhang J.-S."/>
            <person name="Tsai W.-C."/>
            <person name="Van De Peer Y."/>
            <person name="Liu Z.-J."/>
        </authorList>
    </citation>
    <scope>NUCLEOTIDE SEQUENCE</scope>
    <source>
        <strain evidence="1">CP</strain>
        <tissue evidence="1">Leaves</tissue>
    </source>
</reference>
<gene>
    <name evidence="1" type="ORF">QJS10_CPB17g00267</name>
</gene>
<protein>
    <submittedName>
        <fullName evidence="1">Uncharacterized protein</fullName>
    </submittedName>
</protein>
<name>A0AAV9CUF4_ACOCL</name>
<dbReference type="AlphaFoldDB" id="A0AAV9CUF4"/>
<evidence type="ECO:0000313" key="1">
    <source>
        <dbReference type="EMBL" id="KAK1292284.1"/>
    </source>
</evidence>
<accession>A0AAV9CUF4</accession>
<comment type="caution">
    <text evidence="1">The sequence shown here is derived from an EMBL/GenBank/DDBJ whole genome shotgun (WGS) entry which is preliminary data.</text>
</comment>
<dbReference type="EMBL" id="JAUJYO010000017">
    <property type="protein sequence ID" value="KAK1292284.1"/>
    <property type="molecule type" value="Genomic_DNA"/>
</dbReference>
<proteinExistence type="predicted"/>
<reference evidence="1" key="1">
    <citation type="journal article" date="2023" name="Nat. Commun.">
        <title>Diploid and tetraploid genomes of Acorus and the evolution of monocots.</title>
        <authorList>
            <person name="Ma L."/>
            <person name="Liu K.W."/>
            <person name="Li Z."/>
            <person name="Hsiao Y.Y."/>
            <person name="Qi Y."/>
            <person name="Fu T."/>
            <person name="Tang G.D."/>
            <person name="Zhang D."/>
            <person name="Sun W.H."/>
            <person name="Liu D.K."/>
            <person name="Li Y."/>
            <person name="Chen G.Z."/>
            <person name="Liu X.D."/>
            <person name="Liao X.Y."/>
            <person name="Jiang Y.T."/>
            <person name="Yu X."/>
            <person name="Hao Y."/>
            <person name="Huang J."/>
            <person name="Zhao X.W."/>
            <person name="Ke S."/>
            <person name="Chen Y.Y."/>
            <person name="Wu W.L."/>
            <person name="Hsu J.L."/>
            <person name="Lin Y.F."/>
            <person name="Huang M.D."/>
            <person name="Li C.Y."/>
            <person name="Huang L."/>
            <person name="Wang Z.W."/>
            <person name="Zhao X."/>
            <person name="Zhong W.Y."/>
            <person name="Peng D.H."/>
            <person name="Ahmad S."/>
            <person name="Lan S."/>
            <person name="Zhang J.S."/>
            <person name="Tsai W.C."/>
            <person name="Van de Peer Y."/>
            <person name="Liu Z.J."/>
        </authorList>
    </citation>
    <scope>NUCLEOTIDE SEQUENCE</scope>
    <source>
        <strain evidence="1">CP</strain>
    </source>
</reference>
<dbReference type="Proteomes" id="UP001180020">
    <property type="component" value="Unassembled WGS sequence"/>
</dbReference>
<keyword evidence="2" id="KW-1185">Reference proteome</keyword>
<evidence type="ECO:0000313" key="2">
    <source>
        <dbReference type="Proteomes" id="UP001180020"/>
    </source>
</evidence>